<reference evidence="4" key="1">
    <citation type="journal article" date="2022" name="bioRxiv">
        <title>Sequencing and chromosome-scale assembly of the giantPleurodeles waltlgenome.</title>
        <authorList>
            <person name="Brown T."/>
            <person name="Elewa A."/>
            <person name="Iarovenko S."/>
            <person name="Subramanian E."/>
            <person name="Araus A.J."/>
            <person name="Petzold A."/>
            <person name="Susuki M."/>
            <person name="Suzuki K.-i.T."/>
            <person name="Hayashi T."/>
            <person name="Toyoda A."/>
            <person name="Oliveira C."/>
            <person name="Osipova E."/>
            <person name="Leigh N.D."/>
            <person name="Simon A."/>
            <person name="Yun M.H."/>
        </authorList>
    </citation>
    <scope>NUCLEOTIDE SEQUENCE</scope>
    <source>
        <strain evidence="4">20211129_DDA</strain>
        <tissue evidence="4">Liver</tissue>
    </source>
</reference>
<comment type="caution">
    <text evidence="4">The sequence shown here is derived from an EMBL/GenBank/DDBJ whole genome shotgun (WGS) entry which is preliminary data.</text>
</comment>
<protein>
    <recommendedName>
        <fullName evidence="3">PDEase domain-containing protein</fullName>
    </recommendedName>
</protein>
<feature type="non-terminal residue" evidence="4">
    <location>
        <position position="56"/>
    </location>
</feature>
<dbReference type="EMBL" id="JANPWB010000009">
    <property type="protein sequence ID" value="KAJ1152654.1"/>
    <property type="molecule type" value="Genomic_DNA"/>
</dbReference>
<dbReference type="Proteomes" id="UP001066276">
    <property type="component" value="Chromosome 5"/>
</dbReference>
<organism evidence="4 5">
    <name type="scientific">Pleurodeles waltl</name>
    <name type="common">Iberian ribbed newt</name>
    <dbReference type="NCBI Taxonomy" id="8319"/>
    <lineage>
        <taxon>Eukaryota</taxon>
        <taxon>Metazoa</taxon>
        <taxon>Chordata</taxon>
        <taxon>Craniata</taxon>
        <taxon>Vertebrata</taxon>
        <taxon>Euteleostomi</taxon>
        <taxon>Amphibia</taxon>
        <taxon>Batrachia</taxon>
        <taxon>Caudata</taxon>
        <taxon>Salamandroidea</taxon>
        <taxon>Salamandridae</taxon>
        <taxon>Pleurodelinae</taxon>
        <taxon>Pleurodeles</taxon>
    </lineage>
</organism>
<evidence type="ECO:0000259" key="3">
    <source>
        <dbReference type="PROSITE" id="PS51845"/>
    </source>
</evidence>
<dbReference type="GO" id="GO:0046872">
    <property type="term" value="F:metal ion binding"/>
    <property type="evidence" value="ECO:0007669"/>
    <property type="project" value="UniProtKB-KW"/>
</dbReference>
<feature type="non-terminal residue" evidence="4">
    <location>
        <position position="1"/>
    </location>
</feature>
<keyword evidence="5" id="KW-1185">Reference proteome</keyword>
<proteinExistence type="predicted"/>
<dbReference type="Pfam" id="PF00233">
    <property type="entry name" value="PDEase_I"/>
    <property type="match status" value="1"/>
</dbReference>
<dbReference type="Gene3D" id="1.10.1300.10">
    <property type="entry name" value="3'5'-cyclic nucleotide phosphodiesterase, catalytic domain"/>
    <property type="match status" value="1"/>
</dbReference>
<dbReference type="GO" id="GO:0004114">
    <property type="term" value="F:3',5'-cyclic-nucleotide phosphodiesterase activity"/>
    <property type="evidence" value="ECO:0007669"/>
    <property type="project" value="InterPro"/>
</dbReference>
<dbReference type="GO" id="GO:0007165">
    <property type="term" value="P:signal transduction"/>
    <property type="evidence" value="ECO:0007669"/>
    <property type="project" value="InterPro"/>
</dbReference>
<keyword evidence="1" id="KW-0479">Metal-binding</keyword>
<evidence type="ECO:0000313" key="4">
    <source>
        <dbReference type="EMBL" id="KAJ1152654.1"/>
    </source>
</evidence>
<evidence type="ECO:0000313" key="5">
    <source>
        <dbReference type="Proteomes" id="UP001066276"/>
    </source>
</evidence>
<name>A0AAV7RIH1_PLEWA</name>
<keyword evidence="2" id="KW-0378">Hydrolase</keyword>
<dbReference type="SUPFAM" id="SSF109604">
    <property type="entry name" value="HD-domain/PDEase-like"/>
    <property type="match status" value="1"/>
</dbReference>
<dbReference type="AlphaFoldDB" id="A0AAV7RIH1"/>
<feature type="domain" description="PDEase" evidence="3">
    <location>
        <begin position="1"/>
        <end position="56"/>
    </location>
</feature>
<gene>
    <name evidence="4" type="ORF">NDU88_005429</name>
</gene>
<accession>A0AAV7RIH1</accession>
<evidence type="ECO:0000256" key="1">
    <source>
        <dbReference type="ARBA" id="ARBA00022723"/>
    </source>
</evidence>
<dbReference type="PROSITE" id="PS51845">
    <property type="entry name" value="PDEASE_I_2"/>
    <property type="match status" value="1"/>
</dbReference>
<sequence>GDEMKRLGISPIPMMDRDKKDEIPQGQIGFYNAVAIPCYTTLTQIFPPARPLLQAC</sequence>
<dbReference type="InterPro" id="IPR036971">
    <property type="entry name" value="PDEase_catalytic_dom_sf"/>
</dbReference>
<evidence type="ECO:0000256" key="2">
    <source>
        <dbReference type="ARBA" id="ARBA00022801"/>
    </source>
</evidence>
<dbReference type="PANTHER" id="PTHR11347">
    <property type="entry name" value="CYCLIC NUCLEOTIDE PHOSPHODIESTERASE"/>
    <property type="match status" value="1"/>
</dbReference>
<dbReference type="InterPro" id="IPR002073">
    <property type="entry name" value="PDEase_catalytic_dom"/>
</dbReference>